<evidence type="ECO:0000256" key="4">
    <source>
        <dbReference type="ARBA" id="ARBA00022723"/>
    </source>
</evidence>
<organism evidence="12 13">
    <name type="scientific">Rhizophlyctis rosea</name>
    <dbReference type="NCBI Taxonomy" id="64517"/>
    <lineage>
        <taxon>Eukaryota</taxon>
        <taxon>Fungi</taxon>
        <taxon>Fungi incertae sedis</taxon>
        <taxon>Chytridiomycota</taxon>
        <taxon>Chytridiomycota incertae sedis</taxon>
        <taxon>Chytridiomycetes</taxon>
        <taxon>Rhizophlyctidales</taxon>
        <taxon>Rhizophlyctidaceae</taxon>
        <taxon>Rhizophlyctis</taxon>
    </lineage>
</organism>
<name>A0AAD5X2H1_9FUNG</name>
<evidence type="ECO:0000256" key="7">
    <source>
        <dbReference type="ARBA" id="ARBA00023125"/>
    </source>
</evidence>
<evidence type="ECO:0000259" key="11">
    <source>
        <dbReference type="PROSITE" id="PS50097"/>
    </source>
</evidence>
<evidence type="ECO:0000256" key="10">
    <source>
        <dbReference type="SAM" id="MobiDB-lite"/>
    </source>
</evidence>
<protein>
    <recommendedName>
        <fullName evidence="11">BTB domain-containing protein</fullName>
    </recommendedName>
</protein>
<dbReference type="GO" id="GO:0006366">
    <property type="term" value="P:transcription by RNA polymerase II"/>
    <property type="evidence" value="ECO:0007669"/>
    <property type="project" value="InterPro"/>
</dbReference>
<dbReference type="SUPFAM" id="SSF54695">
    <property type="entry name" value="POZ domain"/>
    <property type="match status" value="1"/>
</dbReference>
<dbReference type="Pfam" id="PF00651">
    <property type="entry name" value="BTB"/>
    <property type="match status" value="1"/>
</dbReference>
<keyword evidence="7" id="KW-0238">DNA-binding</keyword>
<dbReference type="GO" id="GO:0003677">
    <property type="term" value="F:DNA binding"/>
    <property type="evidence" value="ECO:0007669"/>
    <property type="project" value="UniProtKB-KW"/>
</dbReference>
<keyword evidence="13" id="KW-1185">Reference proteome</keyword>
<sequence length="406" mass="44983">MSNKQAHSTFARDPRYFPSLPGASSYAPRHPVYSPSSPSYCPTSPGYSPTSPTYSPTSPSYSPTSPSYSPGTTATAFTPHAPAQPVYSPVIPDDPPVPAVSRSRPIESRLPTPSAALVAARNVEFRQVVLKFLESCDAADVTLVVGDVTLPAHSLVLAARCEFFRPILAKNTYAESSTRRVELKEVSLGGLKSALHAAYSGELPKLTTIQEYLEADQAFDFLIIPDATEDLRQRFLAIFKKSSWQERTEWFRALEASSCVKLLDEALHILAEELWTDSAKLVHDVSRKVVTAVPSDTFYQCADLISTVKMLSDFVQITWSLESKVAFRKAHQKHEEFNPTKAVLLFVRHWKSLHSEEAAAIDSDFVLRVGIASFETDDGSSDVDDREKKRQKRTQSEEEALVNLNL</sequence>
<evidence type="ECO:0000256" key="3">
    <source>
        <dbReference type="ARBA" id="ARBA00022553"/>
    </source>
</evidence>
<dbReference type="GO" id="GO:0046872">
    <property type="term" value="F:metal ion binding"/>
    <property type="evidence" value="ECO:0007669"/>
    <property type="project" value="UniProtKB-KW"/>
</dbReference>
<evidence type="ECO:0000256" key="8">
    <source>
        <dbReference type="ARBA" id="ARBA00023163"/>
    </source>
</evidence>
<evidence type="ECO:0000256" key="2">
    <source>
        <dbReference type="ARBA" id="ARBA00022441"/>
    </source>
</evidence>
<dbReference type="InterPro" id="IPR011333">
    <property type="entry name" value="SKP1/BTB/POZ_sf"/>
</dbReference>
<dbReference type="EMBL" id="JADGJD010000346">
    <property type="protein sequence ID" value="KAJ3051901.1"/>
    <property type="molecule type" value="Genomic_DNA"/>
</dbReference>
<keyword evidence="8" id="KW-0804">Transcription</keyword>
<feature type="region of interest" description="Disordered" evidence="10">
    <location>
        <begin position="1"/>
        <end position="105"/>
    </location>
</feature>
<dbReference type="PROSITE" id="PS50097">
    <property type="entry name" value="BTB"/>
    <property type="match status" value="1"/>
</dbReference>
<dbReference type="PROSITE" id="PS00115">
    <property type="entry name" value="RNA_POL_II_REPEAT"/>
    <property type="match status" value="3"/>
</dbReference>
<comment type="subcellular location">
    <subcellularLocation>
        <location evidence="1">Nucleus</location>
    </subcellularLocation>
</comment>
<keyword evidence="2" id="KW-0880">Kelch repeat</keyword>
<keyword evidence="6" id="KW-0862">Zinc</keyword>
<feature type="domain" description="BTB" evidence="11">
    <location>
        <begin position="139"/>
        <end position="203"/>
    </location>
</feature>
<evidence type="ECO:0000256" key="6">
    <source>
        <dbReference type="ARBA" id="ARBA00022833"/>
    </source>
</evidence>
<dbReference type="CDD" id="cd18186">
    <property type="entry name" value="BTB_POZ_ZBTB_KLHL-like"/>
    <property type="match status" value="1"/>
</dbReference>
<accession>A0AAD5X2H1</accession>
<dbReference type="PANTHER" id="PTHR24412:SF420">
    <property type="entry name" value="KELCH-LIKE PROTEIN 11"/>
    <property type="match status" value="1"/>
</dbReference>
<dbReference type="InterPro" id="IPR000210">
    <property type="entry name" value="BTB/POZ_dom"/>
</dbReference>
<evidence type="ECO:0000313" key="12">
    <source>
        <dbReference type="EMBL" id="KAJ3051901.1"/>
    </source>
</evidence>
<dbReference type="PANTHER" id="PTHR24412">
    <property type="entry name" value="KELCH PROTEIN"/>
    <property type="match status" value="1"/>
</dbReference>
<dbReference type="SMART" id="SM00225">
    <property type="entry name" value="BTB"/>
    <property type="match status" value="1"/>
</dbReference>
<comment type="caution">
    <text evidence="12">The sequence shown here is derived from an EMBL/GenBank/DDBJ whole genome shotgun (WGS) entry which is preliminary data.</text>
</comment>
<evidence type="ECO:0000256" key="5">
    <source>
        <dbReference type="ARBA" id="ARBA00022737"/>
    </source>
</evidence>
<reference evidence="12" key="1">
    <citation type="submission" date="2020-05" db="EMBL/GenBank/DDBJ databases">
        <title>Phylogenomic resolution of chytrid fungi.</title>
        <authorList>
            <person name="Stajich J.E."/>
            <person name="Amses K."/>
            <person name="Simmons R."/>
            <person name="Seto K."/>
            <person name="Myers J."/>
            <person name="Bonds A."/>
            <person name="Quandt C.A."/>
            <person name="Barry K."/>
            <person name="Liu P."/>
            <person name="Grigoriev I."/>
            <person name="Longcore J.E."/>
            <person name="James T.Y."/>
        </authorList>
    </citation>
    <scope>NUCLEOTIDE SEQUENCE</scope>
    <source>
        <strain evidence="12">JEL0318</strain>
    </source>
</reference>
<evidence type="ECO:0000313" key="13">
    <source>
        <dbReference type="Proteomes" id="UP001212841"/>
    </source>
</evidence>
<feature type="region of interest" description="Disordered" evidence="10">
    <location>
        <begin position="377"/>
        <end position="406"/>
    </location>
</feature>
<dbReference type="Gene3D" id="3.30.710.10">
    <property type="entry name" value="Potassium Channel Kv1.1, Chain A"/>
    <property type="match status" value="1"/>
</dbReference>
<evidence type="ECO:0000256" key="1">
    <source>
        <dbReference type="ARBA" id="ARBA00004123"/>
    </source>
</evidence>
<feature type="compositionally biased region" description="Low complexity" evidence="10">
    <location>
        <begin position="33"/>
        <end position="91"/>
    </location>
</feature>
<dbReference type="Proteomes" id="UP001212841">
    <property type="component" value="Unassembled WGS sequence"/>
</dbReference>
<evidence type="ECO:0000256" key="9">
    <source>
        <dbReference type="ARBA" id="ARBA00023242"/>
    </source>
</evidence>
<keyword evidence="3" id="KW-0597">Phosphoprotein</keyword>
<dbReference type="InterPro" id="IPR000684">
    <property type="entry name" value="RNA_pol_II_repeat_euk"/>
</dbReference>
<keyword evidence="4" id="KW-0479">Metal-binding</keyword>
<dbReference type="GO" id="GO:0005634">
    <property type="term" value="C:nucleus"/>
    <property type="evidence" value="ECO:0007669"/>
    <property type="project" value="UniProtKB-SubCell"/>
</dbReference>
<keyword evidence="9" id="KW-0539">Nucleus</keyword>
<dbReference type="AlphaFoldDB" id="A0AAD5X2H1"/>
<gene>
    <name evidence="12" type="ORF">HK097_007089</name>
</gene>
<proteinExistence type="predicted"/>
<keyword evidence="5" id="KW-0677">Repeat</keyword>